<keyword evidence="6" id="KW-0418">Kinase</keyword>
<dbReference type="Gene3D" id="3.30.450.20">
    <property type="entry name" value="PAS domain"/>
    <property type="match status" value="1"/>
</dbReference>
<dbReference type="Gene3D" id="3.60.40.10">
    <property type="entry name" value="PPM-type phosphatase domain"/>
    <property type="match status" value="1"/>
</dbReference>
<dbReference type="GO" id="GO:0016301">
    <property type="term" value="F:kinase activity"/>
    <property type="evidence" value="ECO:0007669"/>
    <property type="project" value="UniProtKB-KW"/>
</dbReference>
<dbReference type="InterPro" id="IPR035965">
    <property type="entry name" value="PAS-like_dom_sf"/>
</dbReference>
<dbReference type="SUPFAM" id="SSF55781">
    <property type="entry name" value="GAF domain-like"/>
    <property type="match status" value="2"/>
</dbReference>
<dbReference type="SMART" id="SM00331">
    <property type="entry name" value="PP2C_SIG"/>
    <property type="match status" value="1"/>
</dbReference>
<evidence type="ECO:0000313" key="17">
    <source>
        <dbReference type="EMBL" id="SEU25202.1"/>
    </source>
</evidence>
<dbReference type="RefSeq" id="WP_091085891.1">
    <property type="nucleotide sequence ID" value="NZ_FOHX01000008.1"/>
</dbReference>
<evidence type="ECO:0000256" key="9">
    <source>
        <dbReference type="ARBA" id="ARBA00022842"/>
    </source>
</evidence>
<name>A0A1I0KK15_9ACTN</name>
<dbReference type="PANTHER" id="PTHR43156:SF2">
    <property type="entry name" value="STAGE II SPORULATION PROTEIN E"/>
    <property type="match status" value="1"/>
</dbReference>
<dbReference type="InterPro" id="IPR001932">
    <property type="entry name" value="PPM-type_phosphatase-like_dom"/>
</dbReference>
<dbReference type="SUPFAM" id="SSF55785">
    <property type="entry name" value="PYP-like sensor domain (PAS domain)"/>
    <property type="match status" value="1"/>
</dbReference>
<keyword evidence="11" id="KW-0464">Manganese</keyword>
<keyword evidence="3" id="KW-0808">Transferase</keyword>
<evidence type="ECO:0000256" key="2">
    <source>
        <dbReference type="ARBA" id="ARBA00022553"/>
    </source>
</evidence>
<dbReference type="Proteomes" id="UP000199361">
    <property type="component" value="Unassembled WGS sequence"/>
</dbReference>
<evidence type="ECO:0000256" key="5">
    <source>
        <dbReference type="ARBA" id="ARBA00022741"/>
    </source>
</evidence>
<sequence length="713" mass="75141">MVRPGDSGSIPGAAIASSRLDDLLIEAVFSVGAHLGAVYVLDPGDELLSMEASVGVPATTARVWARLRTSDRAPVALAVRERRLVWLGDRVALARAFPAAALALPYHFGLAAVPLCADGTAWGSLIVGWPTGGESELPLRLRDVLDDVGARMGHLLQQAHARGQPIVPHPLPRVLNPVRAHPPGPYAGLTAISCLSSLPEGYCHLDAHGQVTLVTAAAAELLACRPSEMIGRRFCKALPWLDDPVHEEGYRSAILSHRPTAFTARRPDGRLLSFRCYPSLPGVTLRVTPADEPGPAVEDTGGRTGAAGLHDLLHLATALARATTAQDVVDLVADRVLPACEAQAMAILTWDSGRMRVVAALGYDAEALESFNGRPIGVEHEHHDGDEAAPAFYGSADELHAAHPDVEPTGGMNAWTTLPLVALGRSIGTCLLAWDRPHEFGAEERAMLSALGGLVTQAFERAWLYDHKHQLAQSLQSSLLPKDLPEFPGLEVAARYVPLTPGMDIGGDFYDLIRLDDSTAAAVIGDVQGHDMTAAALMGQARTAIRAHAAAGASPGEVLARTNRLLTAQTPERFTSCLYVAFDLRRRVALLASAGHLPPVLGLPGGPAEIIDPSSGLLLGIDPDAEYVTTTVNVPPGATLALYTDGLVEVPGGDLNDGIAALAARFAPTPCHSLDELADELIAASGEEERRTDDSALLLLRSSAPPDALRSGV</sequence>
<dbReference type="SMART" id="SM00091">
    <property type="entry name" value="PAS"/>
    <property type="match status" value="1"/>
</dbReference>
<evidence type="ECO:0000256" key="8">
    <source>
        <dbReference type="ARBA" id="ARBA00022840"/>
    </source>
</evidence>
<evidence type="ECO:0000256" key="1">
    <source>
        <dbReference type="ARBA" id="ARBA00013081"/>
    </source>
</evidence>
<dbReference type="OrthoDB" id="118142at2"/>
<dbReference type="GO" id="GO:0046872">
    <property type="term" value="F:metal ion binding"/>
    <property type="evidence" value="ECO:0007669"/>
    <property type="project" value="UniProtKB-KW"/>
</dbReference>
<keyword evidence="9" id="KW-0460">Magnesium</keyword>
<dbReference type="SUPFAM" id="SSF81606">
    <property type="entry name" value="PP2C-like"/>
    <property type="match status" value="1"/>
</dbReference>
<gene>
    <name evidence="17" type="ORF">SAMN05421811_108230</name>
</gene>
<dbReference type="EMBL" id="FOHX01000008">
    <property type="protein sequence ID" value="SEU25202.1"/>
    <property type="molecule type" value="Genomic_DNA"/>
</dbReference>
<dbReference type="InterPro" id="IPR029016">
    <property type="entry name" value="GAF-like_dom_sf"/>
</dbReference>
<dbReference type="STRING" id="568860.SAMN05421811_108230"/>
<evidence type="ECO:0000256" key="12">
    <source>
        <dbReference type="ARBA" id="ARBA00047761"/>
    </source>
</evidence>
<dbReference type="InterPro" id="IPR052016">
    <property type="entry name" value="Bact_Sigma-Reg"/>
</dbReference>
<dbReference type="InterPro" id="IPR000014">
    <property type="entry name" value="PAS"/>
</dbReference>
<organism evidence="17 18">
    <name type="scientific">Nonomuraea wenchangensis</name>
    <dbReference type="NCBI Taxonomy" id="568860"/>
    <lineage>
        <taxon>Bacteria</taxon>
        <taxon>Bacillati</taxon>
        <taxon>Actinomycetota</taxon>
        <taxon>Actinomycetes</taxon>
        <taxon>Streptosporangiales</taxon>
        <taxon>Streptosporangiaceae</taxon>
        <taxon>Nonomuraea</taxon>
    </lineage>
</organism>
<dbReference type="Pfam" id="PF07228">
    <property type="entry name" value="SpoIIE"/>
    <property type="match status" value="1"/>
</dbReference>
<dbReference type="Pfam" id="PF08448">
    <property type="entry name" value="PAS_4"/>
    <property type="match status" value="1"/>
</dbReference>
<dbReference type="Gene3D" id="3.30.450.40">
    <property type="match status" value="2"/>
</dbReference>
<keyword evidence="4" id="KW-0479">Metal-binding</keyword>
<evidence type="ECO:0000256" key="14">
    <source>
        <dbReference type="ARBA" id="ARBA00075117"/>
    </source>
</evidence>
<proteinExistence type="predicted"/>
<keyword evidence="10" id="KW-0904">Protein phosphatase</keyword>
<evidence type="ECO:0000256" key="10">
    <source>
        <dbReference type="ARBA" id="ARBA00022912"/>
    </source>
</evidence>
<keyword evidence="2" id="KW-0597">Phosphoprotein</keyword>
<dbReference type="FunFam" id="3.60.40.10:FF:000005">
    <property type="entry name" value="Serine/threonine protein phosphatase"/>
    <property type="match status" value="1"/>
</dbReference>
<dbReference type="GO" id="GO:0004722">
    <property type="term" value="F:protein serine/threonine phosphatase activity"/>
    <property type="evidence" value="ECO:0007669"/>
    <property type="project" value="UniProtKB-EC"/>
</dbReference>
<dbReference type="AlphaFoldDB" id="A0A1I0KK15"/>
<comment type="catalytic activity">
    <reaction evidence="12">
        <text>O-phospho-L-seryl-[protein] + H2O = L-seryl-[protein] + phosphate</text>
        <dbReference type="Rhea" id="RHEA:20629"/>
        <dbReference type="Rhea" id="RHEA-COMP:9863"/>
        <dbReference type="Rhea" id="RHEA-COMP:11604"/>
        <dbReference type="ChEBI" id="CHEBI:15377"/>
        <dbReference type="ChEBI" id="CHEBI:29999"/>
        <dbReference type="ChEBI" id="CHEBI:43474"/>
        <dbReference type="ChEBI" id="CHEBI:83421"/>
        <dbReference type="EC" id="3.1.3.16"/>
    </reaction>
</comment>
<keyword evidence="8" id="KW-0067">ATP-binding</keyword>
<evidence type="ECO:0000256" key="6">
    <source>
        <dbReference type="ARBA" id="ARBA00022777"/>
    </source>
</evidence>
<feature type="domain" description="PAS" evidence="16">
    <location>
        <begin position="195"/>
        <end position="248"/>
    </location>
</feature>
<keyword evidence="18" id="KW-1185">Reference proteome</keyword>
<dbReference type="PROSITE" id="PS50112">
    <property type="entry name" value="PAS"/>
    <property type="match status" value="1"/>
</dbReference>
<dbReference type="InterPro" id="IPR036457">
    <property type="entry name" value="PPM-type-like_dom_sf"/>
</dbReference>
<keyword evidence="5" id="KW-0547">Nucleotide-binding</keyword>
<dbReference type="InterPro" id="IPR013656">
    <property type="entry name" value="PAS_4"/>
</dbReference>
<reference evidence="17 18" key="1">
    <citation type="submission" date="2016-10" db="EMBL/GenBank/DDBJ databases">
        <authorList>
            <person name="de Groot N.N."/>
        </authorList>
    </citation>
    <scope>NUCLEOTIDE SEQUENCE [LARGE SCALE GENOMIC DNA]</scope>
    <source>
        <strain evidence="17 18">CGMCC 4.5598</strain>
    </source>
</reference>
<protein>
    <recommendedName>
        <fullName evidence="1">protein-serine/threonine phosphatase</fullName>
        <ecNumber evidence="1">3.1.3.16</ecNumber>
    </recommendedName>
    <alternativeName>
        <fullName evidence="15">Protein-serine/threonine phosphatase</fullName>
    </alternativeName>
    <alternativeName>
        <fullName evidence="14">Serine/threonine-protein kinase</fullName>
    </alternativeName>
</protein>
<evidence type="ECO:0000256" key="4">
    <source>
        <dbReference type="ARBA" id="ARBA00022723"/>
    </source>
</evidence>
<evidence type="ECO:0000256" key="15">
    <source>
        <dbReference type="ARBA" id="ARBA00081350"/>
    </source>
</evidence>
<evidence type="ECO:0000259" key="16">
    <source>
        <dbReference type="PROSITE" id="PS50112"/>
    </source>
</evidence>
<accession>A0A1I0KK15</accession>
<evidence type="ECO:0000256" key="3">
    <source>
        <dbReference type="ARBA" id="ARBA00022679"/>
    </source>
</evidence>
<evidence type="ECO:0000313" key="18">
    <source>
        <dbReference type="Proteomes" id="UP000199361"/>
    </source>
</evidence>
<comment type="function">
    <text evidence="13">Primarily acts as an independent SigF regulator that is sensitive to the osmosensory signal, mediating the cross talk of PknD with the SigF regulon. Possesses both phosphatase and kinase activities. The kinase domain functions as a classic anti-sigma factor-like kinase to phosphorylate the anti-anti-sigma factor domain at the canonical regulatory site, and the phosphatase domain antagonizes this activity.</text>
</comment>
<evidence type="ECO:0000256" key="7">
    <source>
        <dbReference type="ARBA" id="ARBA00022801"/>
    </source>
</evidence>
<keyword evidence="7" id="KW-0378">Hydrolase</keyword>
<dbReference type="PANTHER" id="PTHR43156">
    <property type="entry name" value="STAGE II SPORULATION PROTEIN E-RELATED"/>
    <property type="match status" value="1"/>
</dbReference>
<dbReference type="EC" id="3.1.3.16" evidence="1"/>
<dbReference type="GO" id="GO:0005524">
    <property type="term" value="F:ATP binding"/>
    <property type="evidence" value="ECO:0007669"/>
    <property type="project" value="UniProtKB-KW"/>
</dbReference>
<evidence type="ECO:0000256" key="13">
    <source>
        <dbReference type="ARBA" id="ARBA00056274"/>
    </source>
</evidence>
<evidence type="ECO:0000256" key="11">
    <source>
        <dbReference type="ARBA" id="ARBA00023211"/>
    </source>
</evidence>